<protein>
    <submittedName>
        <fullName evidence="2">Uncharacterized protein</fullName>
    </submittedName>
</protein>
<proteinExistence type="predicted"/>
<accession>A0A4Z2IQY1</accession>
<dbReference type="EMBL" id="SRLO01000056">
    <property type="protein sequence ID" value="TNN80231.1"/>
    <property type="molecule type" value="Genomic_DNA"/>
</dbReference>
<evidence type="ECO:0000313" key="2">
    <source>
        <dbReference type="EMBL" id="TNN80231.1"/>
    </source>
</evidence>
<evidence type="ECO:0000256" key="1">
    <source>
        <dbReference type="SAM" id="MobiDB-lite"/>
    </source>
</evidence>
<evidence type="ECO:0000313" key="3">
    <source>
        <dbReference type="Proteomes" id="UP000314294"/>
    </source>
</evidence>
<dbReference type="Proteomes" id="UP000314294">
    <property type="component" value="Unassembled WGS sequence"/>
</dbReference>
<feature type="region of interest" description="Disordered" evidence="1">
    <location>
        <begin position="81"/>
        <end position="104"/>
    </location>
</feature>
<dbReference type="AlphaFoldDB" id="A0A4Z2IQY1"/>
<sequence length="129" mass="14644">MYGVPEVIRAVTRHSSVPACSADVEVLRQCECIERPCRVDICGLEVRRRRESAARYSSAMEEGLRTVTHCRMFGSTEAIVSDASHPAPKQDCQHISSQREPYRNRDICGVKGRQLARPSLEEEEERRRG</sequence>
<gene>
    <name evidence="2" type="ORF">EYF80_009556</name>
</gene>
<keyword evidence="3" id="KW-1185">Reference proteome</keyword>
<comment type="caution">
    <text evidence="2">The sequence shown here is derived from an EMBL/GenBank/DDBJ whole genome shotgun (WGS) entry which is preliminary data.</text>
</comment>
<name>A0A4Z2IQY1_9TELE</name>
<reference evidence="2 3" key="1">
    <citation type="submission" date="2019-03" db="EMBL/GenBank/DDBJ databases">
        <title>First draft genome of Liparis tanakae, snailfish: a comprehensive survey of snailfish specific genes.</title>
        <authorList>
            <person name="Kim W."/>
            <person name="Song I."/>
            <person name="Jeong J.-H."/>
            <person name="Kim D."/>
            <person name="Kim S."/>
            <person name="Ryu S."/>
            <person name="Song J.Y."/>
            <person name="Lee S.K."/>
        </authorList>
    </citation>
    <scope>NUCLEOTIDE SEQUENCE [LARGE SCALE GENOMIC DNA]</scope>
    <source>
        <tissue evidence="2">Muscle</tissue>
    </source>
</reference>
<organism evidence="2 3">
    <name type="scientific">Liparis tanakae</name>
    <name type="common">Tanaka's snailfish</name>
    <dbReference type="NCBI Taxonomy" id="230148"/>
    <lineage>
        <taxon>Eukaryota</taxon>
        <taxon>Metazoa</taxon>
        <taxon>Chordata</taxon>
        <taxon>Craniata</taxon>
        <taxon>Vertebrata</taxon>
        <taxon>Euteleostomi</taxon>
        <taxon>Actinopterygii</taxon>
        <taxon>Neopterygii</taxon>
        <taxon>Teleostei</taxon>
        <taxon>Neoteleostei</taxon>
        <taxon>Acanthomorphata</taxon>
        <taxon>Eupercaria</taxon>
        <taxon>Perciformes</taxon>
        <taxon>Cottioidei</taxon>
        <taxon>Cottales</taxon>
        <taxon>Liparidae</taxon>
        <taxon>Liparis</taxon>
    </lineage>
</organism>